<dbReference type="Pfam" id="PF00756">
    <property type="entry name" value="Esterase"/>
    <property type="match status" value="1"/>
</dbReference>
<evidence type="ECO:0000313" key="1">
    <source>
        <dbReference type="EMBL" id="RJG38298.1"/>
    </source>
</evidence>
<dbReference type="Gene3D" id="3.40.50.1820">
    <property type="entry name" value="alpha/beta hydrolase"/>
    <property type="match status" value="1"/>
</dbReference>
<dbReference type="RefSeq" id="WP_119912395.1">
    <property type="nucleotide sequence ID" value="NZ_QZCH01000041.1"/>
</dbReference>
<proteinExistence type="predicted"/>
<evidence type="ECO:0008006" key="3">
    <source>
        <dbReference type="Google" id="ProtNLM"/>
    </source>
</evidence>
<comment type="caution">
    <text evidence="1">The sequence shown here is derived from an EMBL/GenBank/DDBJ whole genome shotgun (WGS) entry which is preliminary data.</text>
</comment>
<dbReference type="AlphaFoldDB" id="A0A418Y9X5"/>
<dbReference type="InterPro" id="IPR029058">
    <property type="entry name" value="AB_hydrolase_fold"/>
</dbReference>
<dbReference type="PANTHER" id="PTHR48098">
    <property type="entry name" value="ENTEROCHELIN ESTERASE-RELATED"/>
    <property type="match status" value="1"/>
</dbReference>
<dbReference type="EMBL" id="QZCH01000041">
    <property type="protein sequence ID" value="RJG38298.1"/>
    <property type="molecule type" value="Genomic_DNA"/>
</dbReference>
<accession>A0A418Y9X5</accession>
<dbReference type="InterPro" id="IPR050583">
    <property type="entry name" value="Mycobacterial_A85_antigen"/>
</dbReference>
<dbReference type="OrthoDB" id="9784036at2"/>
<reference evidence="1 2" key="2">
    <citation type="submission" date="2019-01" db="EMBL/GenBank/DDBJ databases">
        <title>Motilimonas pumilus sp. nov., isolated from the gut of sea cucumber (Apostichopus japonicus).</title>
        <authorList>
            <person name="Wang F.-Q."/>
            <person name="Ren L.-H."/>
            <person name="Lin Y.-W."/>
            <person name="Sun G.-H."/>
            <person name="Du Z.-J."/>
            <person name="Zhao J.-X."/>
            <person name="Liu X.-J."/>
            <person name="Liu L.-J."/>
        </authorList>
    </citation>
    <scope>NUCLEOTIDE SEQUENCE [LARGE SCALE GENOMIC DNA]</scope>
    <source>
        <strain evidence="1 2">PLHSC7-2</strain>
    </source>
</reference>
<dbReference type="Proteomes" id="UP000283255">
    <property type="component" value="Unassembled WGS sequence"/>
</dbReference>
<dbReference type="InterPro" id="IPR000801">
    <property type="entry name" value="Esterase-like"/>
</dbReference>
<evidence type="ECO:0000313" key="2">
    <source>
        <dbReference type="Proteomes" id="UP000283255"/>
    </source>
</evidence>
<organism evidence="1 2">
    <name type="scientific">Motilimonas pumila</name>
    <dbReference type="NCBI Taxonomy" id="2303987"/>
    <lineage>
        <taxon>Bacteria</taxon>
        <taxon>Pseudomonadati</taxon>
        <taxon>Pseudomonadota</taxon>
        <taxon>Gammaproteobacteria</taxon>
        <taxon>Alteromonadales</taxon>
        <taxon>Alteromonadales genera incertae sedis</taxon>
        <taxon>Motilimonas</taxon>
    </lineage>
</organism>
<keyword evidence="2" id="KW-1185">Reference proteome</keyword>
<reference evidence="1 2" key="1">
    <citation type="submission" date="2018-09" db="EMBL/GenBank/DDBJ databases">
        <authorList>
            <person name="Wang F."/>
        </authorList>
    </citation>
    <scope>NUCLEOTIDE SEQUENCE [LARGE SCALE GENOMIC DNA]</scope>
    <source>
        <strain evidence="1 2">PLHSC7-2</strain>
    </source>
</reference>
<gene>
    <name evidence="1" type="ORF">D1Z90_19105</name>
</gene>
<dbReference type="SUPFAM" id="SSF53474">
    <property type="entry name" value="alpha/beta-Hydrolases"/>
    <property type="match status" value="1"/>
</dbReference>
<name>A0A418Y9X5_9GAMM</name>
<protein>
    <recommendedName>
        <fullName evidence="3">Esterase</fullName>
    </recommendedName>
</protein>
<sequence>MSDYTILDFSAPSLKGACLVESLQRQALVYLPPSYGKADKKYPVVYWLHGFGGLAKGWFSAQPDEPNFGRIMDSLLAQQRCQEMIIVVPDNSSVFTTCAYVNNSVQGHWLDMLAIDLVTAVEREYDCLPGPQHRAIAGHSSGADGVLNMLMHKPSLFQCGFAMSPANLHHEMMPFWQDLLTQHLSQLRLTAAGELATEQLDIWAHILLAKLQQACPAPQQPPLFCQLESQNQLLSAMASLSLDIVSPNYYESLKQTRIAIDMGTEEAKVMPYCLRLIAQWQSAGIKVNFTEFPGGHVDHIAKSLHYVLPWLSQQLDNAS</sequence>